<sequence length="183" mass="20694">MSAGVFKAPKAIKAEKQESEEVNGQMSPMPKRRRTAEDFYTFCNYILEHEQYELKKQEELRLKNSSPLDSTGSNSGTESVLSEGPNSGTTPRSNGLTPDRKNASDLETGADYYEDSWDVVTCFCMKPFGGRPMIECSECLIWIHLSCAKIRKSNIPDVYICQRCRESRASSRKSDRVNKRDST</sequence>
<feature type="region of interest" description="Disordered" evidence="3">
    <location>
        <begin position="63"/>
        <end position="104"/>
    </location>
</feature>
<gene>
    <name evidence="5" type="primary">LOC106805214</name>
</gene>
<feature type="region of interest" description="Disordered" evidence="3">
    <location>
        <begin position="1"/>
        <end position="33"/>
    </location>
</feature>
<dbReference type="InterPro" id="IPR011011">
    <property type="entry name" value="Znf_FYVE_PHD"/>
</dbReference>
<dbReference type="InterPro" id="IPR013083">
    <property type="entry name" value="Znf_RING/FYVE/PHD"/>
</dbReference>
<organism evidence="4 5">
    <name type="scientific">Priapulus caudatus</name>
    <name type="common">Priapulid worm</name>
    <dbReference type="NCBI Taxonomy" id="37621"/>
    <lineage>
        <taxon>Eukaryota</taxon>
        <taxon>Metazoa</taxon>
        <taxon>Ecdysozoa</taxon>
        <taxon>Scalidophora</taxon>
        <taxon>Priapulida</taxon>
        <taxon>Priapulimorpha</taxon>
        <taxon>Priapulimorphida</taxon>
        <taxon>Priapulidae</taxon>
        <taxon>Priapulus</taxon>
    </lineage>
</organism>
<comment type="subcellular location">
    <subcellularLocation>
        <location evidence="1">Nucleus</location>
    </subcellularLocation>
</comment>
<evidence type="ECO:0000313" key="5">
    <source>
        <dbReference type="RefSeq" id="XP_014662209.1"/>
    </source>
</evidence>
<dbReference type="Proteomes" id="UP000695022">
    <property type="component" value="Unplaced"/>
</dbReference>
<evidence type="ECO:0000256" key="3">
    <source>
        <dbReference type="SAM" id="MobiDB-lite"/>
    </source>
</evidence>
<dbReference type="PANTHER" id="PTHR14571:SF9">
    <property type="entry name" value="HISTONE-LYSINE N-METHYLTRANSFERASE SET-26-RELATED"/>
    <property type="match status" value="1"/>
</dbReference>
<protein>
    <submittedName>
        <fullName evidence="5">PHD finger protein 23-like</fullName>
    </submittedName>
</protein>
<dbReference type="PANTHER" id="PTHR14571">
    <property type="entry name" value="HISTONE-LYSINE N-METHYLTRANSFERASE SET-26-RELATED"/>
    <property type="match status" value="1"/>
</dbReference>
<evidence type="ECO:0000256" key="1">
    <source>
        <dbReference type="ARBA" id="ARBA00004123"/>
    </source>
</evidence>
<dbReference type="CDD" id="cd15546">
    <property type="entry name" value="PHD_PHF13_like"/>
    <property type="match status" value="1"/>
</dbReference>
<name>A0ABM1DQI8_PRICU</name>
<keyword evidence="4" id="KW-1185">Reference proteome</keyword>
<dbReference type="GeneID" id="106805214"/>
<evidence type="ECO:0000256" key="2">
    <source>
        <dbReference type="ARBA" id="ARBA00023242"/>
    </source>
</evidence>
<reference evidence="5" key="1">
    <citation type="submission" date="2025-08" db="UniProtKB">
        <authorList>
            <consortium name="RefSeq"/>
        </authorList>
    </citation>
    <scope>IDENTIFICATION</scope>
</reference>
<dbReference type="Gene3D" id="3.30.40.10">
    <property type="entry name" value="Zinc/RING finger domain, C3HC4 (zinc finger)"/>
    <property type="match status" value="1"/>
</dbReference>
<evidence type="ECO:0000313" key="4">
    <source>
        <dbReference type="Proteomes" id="UP000695022"/>
    </source>
</evidence>
<dbReference type="RefSeq" id="XP_014662209.1">
    <property type="nucleotide sequence ID" value="XM_014806723.1"/>
</dbReference>
<dbReference type="Pfam" id="PF20826">
    <property type="entry name" value="PHD_5"/>
    <property type="match status" value="1"/>
</dbReference>
<proteinExistence type="predicted"/>
<keyword evidence="2" id="KW-0539">Nucleus</keyword>
<feature type="compositionally biased region" description="Polar residues" evidence="3">
    <location>
        <begin position="63"/>
        <end position="96"/>
    </location>
</feature>
<dbReference type="SUPFAM" id="SSF57903">
    <property type="entry name" value="FYVE/PHD zinc finger"/>
    <property type="match status" value="1"/>
</dbReference>
<accession>A0ABM1DQI8</accession>